<feature type="compositionally biased region" description="Polar residues" evidence="1">
    <location>
        <begin position="71"/>
        <end position="91"/>
    </location>
</feature>
<proteinExistence type="predicted"/>
<protein>
    <submittedName>
        <fullName evidence="2">Plasma membrane ammonium transporter</fullName>
    </submittedName>
</protein>
<sequence>MAGRSYSPDLVRGSPNTHYNSEDKLRYELAKTVTLTPELYERLFLSPKTEASPLMPSHLHAHSWTGKAQADSASPQVQSEMPTIKSINQFA</sequence>
<evidence type="ECO:0000313" key="2">
    <source>
        <dbReference type="EMBL" id="CAE7199968.1"/>
    </source>
</evidence>
<feature type="region of interest" description="Disordered" evidence="1">
    <location>
        <begin position="1"/>
        <end position="21"/>
    </location>
</feature>
<dbReference type="Proteomes" id="UP000472372">
    <property type="component" value="Chromosome 8"/>
</dbReference>
<dbReference type="AlphaFoldDB" id="A0A6S6WAS8"/>
<accession>A0A6S6WAS8</accession>
<evidence type="ECO:0000256" key="1">
    <source>
        <dbReference type="SAM" id="MobiDB-lite"/>
    </source>
</evidence>
<evidence type="ECO:0000313" key="3">
    <source>
        <dbReference type="Proteomes" id="UP000472372"/>
    </source>
</evidence>
<gene>
    <name evidence="2" type="ORF">PTTW11_08567</name>
</gene>
<dbReference type="EMBL" id="HG992984">
    <property type="protein sequence ID" value="CAE7199968.1"/>
    <property type="molecule type" value="Genomic_DNA"/>
</dbReference>
<reference evidence="2" key="1">
    <citation type="submission" date="2021-02" db="EMBL/GenBank/DDBJ databases">
        <authorList>
            <person name="Syme A R."/>
            <person name="Syme A R."/>
            <person name="Moolhuijzen P."/>
        </authorList>
    </citation>
    <scope>NUCLEOTIDE SEQUENCE</scope>
    <source>
        <strain evidence="2">W1-1</strain>
    </source>
</reference>
<feature type="region of interest" description="Disordered" evidence="1">
    <location>
        <begin position="62"/>
        <end position="91"/>
    </location>
</feature>
<name>A0A6S6WAS8_9PLEO</name>
<organism evidence="2 3">
    <name type="scientific">Pyrenophora teres f. teres</name>
    <dbReference type="NCBI Taxonomy" id="97479"/>
    <lineage>
        <taxon>Eukaryota</taxon>
        <taxon>Fungi</taxon>
        <taxon>Dikarya</taxon>
        <taxon>Ascomycota</taxon>
        <taxon>Pezizomycotina</taxon>
        <taxon>Dothideomycetes</taxon>
        <taxon>Pleosporomycetidae</taxon>
        <taxon>Pleosporales</taxon>
        <taxon>Pleosporineae</taxon>
        <taxon>Pleosporaceae</taxon>
        <taxon>Pyrenophora</taxon>
    </lineage>
</organism>